<name>A0A7S1J9H9_9EUGL</name>
<evidence type="ECO:0000256" key="3">
    <source>
        <dbReference type="ARBA" id="ARBA00023004"/>
    </source>
</evidence>
<feature type="transmembrane region" description="Helical" evidence="6">
    <location>
        <begin position="103"/>
        <end position="121"/>
    </location>
</feature>
<proteinExistence type="predicted"/>
<evidence type="ECO:0000256" key="1">
    <source>
        <dbReference type="ARBA" id="ARBA00022714"/>
    </source>
</evidence>
<dbReference type="PANTHER" id="PTHR10293:SF16">
    <property type="entry name" value="GLUTAREDOXIN-RELATED PROTEIN 5, MITOCHONDRIAL"/>
    <property type="match status" value="1"/>
</dbReference>
<protein>
    <recommendedName>
        <fullName evidence="8">Glutaredoxin domain-containing protein</fullName>
    </recommendedName>
</protein>
<evidence type="ECO:0000256" key="6">
    <source>
        <dbReference type="SAM" id="Phobius"/>
    </source>
</evidence>
<sequence>MASATSVVMALALVAVGATALALTTSRDLPTTSYWTAPANVKLQTSSHIPVAGHSSSFRTSPISPVRADIRLSAQGLATPNRMAHAYTAAPATPTETAPGPTYGLLALVFAISAFFSAGWAQYRSQTKFAGESWAIATSSEEPANDDYEKALEKGMALCQQAIKEHPVILFMKGVPTAPQCGFSAGTVEILNKYPSVKWVACNVFQDPMIREGIKRVGSWPTIPQLYVNGELIGGYDIVKEMHETGELKELLPVTEGTQ</sequence>
<keyword evidence="7" id="KW-0732">Signal</keyword>
<evidence type="ECO:0000256" key="5">
    <source>
        <dbReference type="ARBA" id="ARBA00023284"/>
    </source>
</evidence>
<keyword evidence="2" id="KW-0479">Metal-binding</keyword>
<evidence type="ECO:0000313" key="9">
    <source>
        <dbReference type="EMBL" id="CAD9035904.1"/>
    </source>
</evidence>
<dbReference type="CDD" id="cd03028">
    <property type="entry name" value="GRX_PICOT_like"/>
    <property type="match status" value="1"/>
</dbReference>
<dbReference type="GO" id="GO:0046872">
    <property type="term" value="F:metal ion binding"/>
    <property type="evidence" value="ECO:0007669"/>
    <property type="project" value="UniProtKB-KW"/>
</dbReference>
<evidence type="ECO:0000259" key="8">
    <source>
        <dbReference type="Pfam" id="PF00462"/>
    </source>
</evidence>
<dbReference type="PANTHER" id="PTHR10293">
    <property type="entry name" value="GLUTAREDOXIN FAMILY MEMBER"/>
    <property type="match status" value="1"/>
</dbReference>
<reference evidence="9" key="1">
    <citation type="submission" date="2021-01" db="EMBL/GenBank/DDBJ databases">
        <authorList>
            <person name="Corre E."/>
            <person name="Pelletier E."/>
            <person name="Niang G."/>
            <person name="Scheremetjew M."/>
            <person name="Finn R."/>
            <person name="Kale V."/>
            <person name="Holt S."/>
            <person name="Cochrane G."/>
            <person name="Meng A."/>
            <person name="Brown T."/>
            <person name="Cohen L."/>
        </authorList>
    </citation>
    <scope>NUCLEOTIDE SEQUENCE</scope>
    <source>
        <strain evidence="9">NIES-381</strain>
    </source>
</reference>
<keyword evidence="3" id="KW-0408">Iron</keyword>
<dbReference type="NCBIfam" id="TIGR00365">
    <property type="entry name" value="Grx4 family monothiol glutaredoxin"/>
    <property type="match status" value="1"/>
</dbReference>
<dbReference type="InterPro" id="IPR033658">
    <property type="entry name" value="GRX_PICOT-like"/>
</dbReference>
<keyword evidence="1" id="KW-0001">2Fe-2S</keyword>
<keyword evidence="6" id="KW-0812">Transmembrane</keyword>
<evidence type="ECO:0000256" key="4">
    <source>
        <dbReference type="ARBA" id="ARBA00023014"/>
    </source>
</evidence>
<keyword evidence="6" id="KW-0472">Membrane</keyword>
<dbReference type="SUPFAM" id="SSF52833">
    <property type="entry name" value="Thioredoxin-like"/>
    <property type="match status" value="1"/>
</dbReference>
<feature type="chain" id="PRO_5031108333" description="Glutaredoxin domain-containing protein" evidence="7">
    <location>
        <begin position="21"/>
        <end position="259"/>
    </location>
</feature>
<dbReference type="GO" id="GO:0005739">
    <property type="term" value="C:mitochondrion"/>
    <property type="evidence" value="ECO:0007669"/>
    <property type="project" value="UniProtKB-ARBA"/>
</dbReference>
<accession>A0A7S1J9H9</accession>
<keyword evidence="4" id="KW-0411">Iron-sulfur</keyword>
<dbReference type="AlphaFoldDB" id="A0A7S1J9H9"/>
<dbReference type="GO" id="GO:0051537">
    <property type="term" value="F:2 iron, 2 sulfur cluster binding"/>
    <property type="evidence" value="ECO:0007669"/>
    <property type="project" value="UniProtKB-KW"/>
</dbReference>
<gene>
    <name evidence="9" type="ORF">EGYM00392_LOCUS47058</name>
</gene>
<organism evidence="9">
    <name type="scientific">Eutreptiella gymnastica</name>
    <dbReference type="NCBI Taxonomy" id="73025"/>
    <lineage>
        <taxon>Eukaryota</taxon>
        <taxon>Discoba</taxon>
        <taxon>Euglenozoa</taxon>
        <taxon>Euglenida</taxon>
        <taxon>Spirocuta</taxon>
        <taxon>Euglenophyceae</taxon>
        <taxon>Eutreptiales</taxon>
        <taxon>Eutreptiaceae</taxon>
        <taxon>Eutreptiella</taxon>
    </lineage>
</organism>
<keyword evidence="6" id="KW-1133">Transmembrane helix</keyword>
<dbReference type="InterPro" id="IPR002109">
    <property type="entry name" value="Glutaredoxin"/>
</dbReference>
<dbReference type="PROSITE" id="PS51354">
    <property type="entry name" value="GLUTAREDOXIN_2"/>
    <property type="match status" value="1"/>
</dbReference>
<dbReference type="EMBL" id="HBGA01127271">
    <property type="protein sequence ID" value="CAD9035904.1"/>
    <property type="molecule type" value="Transcribed_RNA"/>
</dbReference>
<dbReference type="InterPro" id="IPR036249">
    <property type="entry name" value="Thioredoxin-like_sf"/>
</dbReference>
<dbReference type="InterPro" id="IPR004480">
    <property type="entry name" value="Monothiol_GRX-rel"/>
</dbReference>
<dbReference type="Pfam" id="PF00462">
    <property type="entry name" value="Glutaredoxin"/>
    <property type="match status" value="1"/>
</dbReference>
<dbReference type="Gene3D" id="3.40.30.10">
    <property type="entry name" value="Glutaredoxin"/>
    <property type="match status" value="1"/>
</dbReference>
<feature type="domain" description="Glutaredoxin" evidence="8">
    <location>
        <begin position="168"/>
        <end position="233"/>
    </location>
</feature>
<keyword evidence="5" id="KW-0676">Redox-active center</keyword>
<evidence type="ECO:0000256" key="2">
    <source>
        <dbReference type="ARBA" id="ARBA00022723"/>
    </source>
</evidence>
<feature type="signal peptide" evidence="7">
    <location>
        <begin position="1"/>
        <end position="20"/>
    </location>
</feature>
<evidence type="ECO:0000256" key="7">
    <source>
        <dbReference type="SAM" id="SignalP"/>
    </source>
</evidence>